<reference evidence="2 3" key="1">
    <citation type="journal article" date="2017" name="G3 (Bethesda)">
        <title>The Physical Genome Mapping of Anopheles albimanus Corrected Scaffold Misassemblies and Identified Interarm Rearrangements in Genus Anopheles.</title>
        <authorList>
            <person name="Artemov G.N."/>
            <person name="Peery A.N."/>
            <person name="Jiang X."/>
            <person name="Tu Z."/>
            <person name="Stegniy V.N."/>
            <person name="Sharakhova M.V."/>
            <person name="Sharakhov I.V."/>
        </authorList>
    </citation>
    <scope>NUCLEOTIDE SEQUENCE [LARGE SCALE GENOMIC DNA]</scope>
    <source>
        <strain evidence="2 3">ALBI9_A</strain>
    </source>
</reference>
<dbReference type="AlphaFoldDB" id="A0A182FKI3"/>
<accession>A0A182FKI3</accession>
<evidence type="ECO:0000313" key="2">
    <source>
        <dbReference type="EnsemblMetazoa" id="AALB007032-PA"/>
    </source>
</evidence>
<evidence type="ECO:0000256" key="1">
    <source>
        <dbReference type="SAM" id="MobiDB-lite"/>
    </source>
</evidence>
<dbReference type="VEuPathDB" id="VectorBase:AALB20_033889"/>
<feature type="compositionally biased region" description="Low complexity" evidence="1">
    <location>
        <begin position="168"/>
        <end position="178"/>
    </location>
</feature>
<dbReference type="SUPFAM" id="SSF57603">
    <property type="entry name" value="FnI-like domain"/>
    <property type="match status" value="1"/>
</dbReference>
<sequence>MNLERIMQLSKHSIHSGWVYVNRFVAELLSNTNERKICRNIGALINSFVPYSITMESNNNESSLPSAVDHSGLHQAKNSIKLPTEGDPDSIHATSNLHYNQQQKYAPSAPYQNNSFTGAQPGCTRKVRFFSPHMRMRPYYVPHRTRTKSESSDTTTFGSQPSLAVEGSSTSYASTSPSLTLMETGEPAAVPIDIPMCGVAVTSTAAMNLARCKYPVVMLKKYRSLEDVRVDKSVEGSQPSHEMEFVSSRIQKLKDSVNAGEIRFFATSRFSKPKRCQSMQRWTLVFFLISFLEVRLLVARRCPEPTKHYTTIGCIPSEQQTAAGCPRWYDCSELAHRTSDKCYLYGQVYQLNDQVPDGKIRSTCSALCTCQRNPARGVAEFHCAHIDCPEFLTPPNRTGCVRQYRVRECCATRQVCGEKKAHLTRCSYGDTRYYEGERMNFADDPCRTCICTEHFNATDPLSDTKCFTNDCPFELISPSVLMSGAAPVYYNNGCCPWEWRMPKPEDRLDDAGDGVPPSLPYRCRYGNLTLQAGQSLVPDVTATGTYECKCAIPPMVHCILKAT</sequence>
<protein>
    <submittedName>
        <fullName evidence="2">Uncharacterized protein</fullName>
    </submittedName>
</protein>
<feature type="compositionally biased region" description="Polar residues" evidence="1">
    <location>
        <begin position="152"/>
        <end position="162"/>
    </location>
</feature>
<dbReference type="Proteomes" id="UP000069272">
    <property type="component" value="Chromosome 3R"/>
</dbReference>
<organism evidence="2 3">
    <name type="scientific">Anopheles albimanus</name>
    <name type="common">New world malaria mosquito</name>
    <dbReference type="NCBI Taxonomy" id="7167"/>
    <lineage>
        <taxon>Eukaryota</taxon>
        <taxon>Metazoa</taxon>
        <taxon>Ecdysozoa</taxon>
        <taxon>Arthropoda</taxon>
        <taxon>Hexapoda</taxon>
        <taxon>Insecta</taxon>
        <taxon>Pterygota</taxon>
        <taxon>Neoptera</taxon>
        <taxon>Endopterygota</taxon>
        <taxon>Diptera</taxon>
        <taxon>Nematocera</taxon>
        <taxon>Culicoidea</taxon>
        <taxon>Culicidae</taxon>
        <taxon>Anophelinae</taxon>
        <taxon>Anopheles</taxon>
    </lineage>
</organism>
<proteinExistence type="predicted"/>
<reference evidence="2" key="2">
    <citation type="submission" date="2022-08" db="UniProtKB">
        <authorList>
            <consortium name="EnsemblMetazoa"/>
        </authorList>
    </citation>
    <scope>IDENTIFICATION</scope>
    <source>
        <strain evidence="2">STECLA/ALBI9_A</strain>
    </source>
</reference>
<name>A0A182FKI3_ANOAL</name>
<evidence type="ECO:0000313" key="3">
    <source>
        <dbReference type="Proteomes" id="UP000069272"/>
    </source>
</evidence>
<keyword evidence="3" id="KW-1185">Reference proteome</keyword>
<dbReference type="EnsemblMetazoa" id="AALB007032-RA">
    <property type="protein sequence ID" value="AALB007032-PA"/>
    <property type="gene ID" value="AALB007032"/>
</dbReference>
<dbReference type="VEuPathDB" id="VectorBase:AALB007032"/>
<feature type="region of interest" description="Disordered" evidence="1">
    <location>
        <begin position="142"/>
        <end position="178"/>
    </location>
</feature>